<keyword evidence="3" id="KW-0378">Hydrolase</keyword>
<gene>
    <name evidence="3" type="ORF">E3U44_11435</name>
</gene>
<dbReference type="PANTHER" id="PTHR31616">
    <property type="entry name" value="TREHALASE"/>
    <property type="match status" value="1"/>
</dbReference>
<evidence type="ECO:0000259" key="2">
    <source>
        <dbReference type="Pfam" id="PF19291"/>
    </source>
</evidence>
<dbReference type="GO" id="GO:0015927">
    <property type="term" value="F:trehalase activity"/>
    <property type="evidence" value="ECO:0007669"/>
    <property type="project" value="TreeGrafter"/>
</dbReference>
<dbReference type="Proteomes" id="UP000294325">
    <property type="component" value="Chromosome"/>
</dbReference>
<evidence type="ECO:0000259" key="1">
    <source>
        <dbReference type="Pfam" id="PF00723"/>
    </source>
</evidence>
<reference evidence="3 4" key="1">
    <citation type="submission" date="2019-03" db="EMBL/GenBank/DDBJ databases">
        <title>The genome sequence of Nitrosococcus wardiae strain D1FHST reveals the archetypal metabolic capacity of ammonia-oxidizing Gammaproteobacteria.</title>
        <authorList>
            <person name="Wang L."/>
            <person name="Lim C.K."/>
            <person name="Hanson T.E."/>
            <person name="Dang H."/>
            <person name="Klotz M.G."/>
        </authorList>
    </citation>
    <scope>NUCLEOTIDE SEQUENCE [LARGE SCALE GENOMIC DNA]</scope>
    <source>
        <strain evidence="3 4">D1FHS</strain>
    </source>
</reference>
<sequence>MSQLPIADYALISDCHSSGLISRRGSVDWLCFPRFDSPSIFTRLLDETGGHWSLRPTSEATITRRYLEGSLVLRTTFRTPTGTAVLLDTLAVGPNLDGHHLGAEVPHGLLRRVRCTHGKVEFKVEYAPRPEYGLVLPQLRQVDGGVLARGGAVVLLLSSTVPLKISGSTARGRFRLDAGQALEFSLQYRSSSEPPPTPWVPHRITHQLEQTVRAWRSWSKLHQNYQGPWKALVQHSGRVLQALTYYPTGAIIAAPTTSLPEVVGGTRNWDYRYSWVRDASLTLDALWIAACPDESHKFFDFMAASALTQVQRGVDMQIMFGVGGEHDLSERELSHLSGWQGSSPVRIGNGAWDQRQLDVYGELLNAAYRLRDYFPHLEETRQFLAQVADTAACRWREPDQGIWEVRGPPQHFLYSKLMCWVALDRAIALADLLQASHRVEYWQEMRASIRQAILTQGWNGQRGAFTQAFGSDVLDAASLMMPIVGFLPADDPQMLSTMDAIEAHLTDQHGLVYRYRTEDGLEGEEGTFLICTFWLAHAVALAGQVDRAKKVFSRAIAFTNDLGLLAEEVDPKSGELLGNFPQAFSHIGLINAAWAIAQTERGLVG</sequence>
<dbReference type="EMBL" id="CP038033">
    <property type="protein sequence ID" value="QBQ55056.1"/>
    <property type="molecule type" value="Genomic_DNA"/>
</dbReference>
<name>A0A4P7C2I3_9GAMM</name>
<evidence type="ECO:0000313" key="4">
    <source>
        <dbReference type="Proteomes" id="UP000294325"/>
    </source>
</evidence>
<dbReference type="InterPro" id="IPR045582">
    <property type="entry name" value="Trehalase-like_N"/>
</dbReference>
<feature type="domain" description="GH15-like" evidence="1">
    <location>
        <begin position="232"/>
        <end position="594"/>
    </location>
</feature>
<dbReference type="Gene3D" id="1.50.10.10">
    <property type="match status" value="1"/>
</dbReference>
<evidence type="ECO:0000313" key="3">
    <source>
        <dbReference type="EMBL" id="QBQ55056.1"/>
    </source>
</evidence>
<dbReference type="InterPro" id="IPR008928">
    <property type="entry name" value="6-hairpin_glycosidase_sf"/>
</dbReference>
<accession>A0A4P7C2I3</accession>
<feature type="domain" description="Trehalase-like N-terminal" evidence="2">
    <location>
        <begin position="4"/>
        <end position="165"/>
    </location>
</feature>
<dbReference type="PANTHER" id="PTHR31616:SF10">
    <property type="entry name" value="TREHALASE"/>
    <property type="match status" value="1"/>
</dbReference>
<proteinExistence type="predicted"/>
<dbReference type="KEGG" id="nwr:E3U44_11435"/>
<dbReference type="InterPro" id="IPR012341">
    <property type="entry name" value="6hp_glycosidase-like_sf"/>
</dbReference>
<dbReference type="InterPro" id="IPR011613">
    <property type="entry name" value="GH15-like"/>
</dbReference>
<dbReference type="Pfam" id="PF19291">
    <property type="entry name" value="TREH_N"/>
    <property type="match status" value="1"/>
</dbReference>
<dbReference type="AlphaFoldDB" id="A0A4P7C2I3"/>
<dbReference type="RefSeq" id="WP_134358324.1">
    <property type="nucleotide sequence ID" value="NZ_CP038033.1"/>
</dbReference>
<protein>
    <submittedName>
        <fullName evidence="3">Glycoside hydrolase family 15 protein</fullName>
    </submittedName>
</protein>
<dbReference type="Pfam" id="PF00723">
    <property type="entry name" value="Glyco_hydro_15"/>
    <property type="match status" value="1"/>
</dbReference>
<dbReference type="SUPFAM" id="SSF48208">
    <property type="entry name" value="Six-hairpin glycosidases"/>
    <property type="match status" value="1"/>
</dbReference>
<dbReference type="OrthoDB" id="3902805at2"/>
<dbReference type="GO" id="GO:0005993">
    <property type="term" value="P:trehalose catabolic process"/>
    <property type="evidence" value="ECO:0007669"/>
    <property type="project" value="TreeGrafter"/>
</dbReference>
<keyword evidence="4" id="KW-1185">Reference proteome</keyword>
<organism evidence="3 4">
    <name type="scientific">Nitrosococcus wardiae</name>
    <dbReference type="NCBI Taxonomy" id="1814290"/>
    <lineage>
        <taxon>Bacteria</taxon>
        <taxon>Pseudomonadati</taxon>
        <taxon>Pseudomonadota</taxon>
        <taxon>Gammaproteobacteria</taxon>
        <taxon>Chromatiales</taxon>
        <taxon>Chromatiaceae</taxon>
        <taxon>Nitrosococcus</taxon>
    </lineage>
</organism>